<comment type="caution">
    <text evidence="5">The sequence shown here is derived from an EMBL/GenBank/DDBJ whole genome shotgun (WGS) entry which is preliminary data.</text>
</comment>
<dbReference type="InterPro" id="IPR013216">
    <property type="entry name" value="Methyltransf_11"/>
</dbReference>
<protein>
    <recommendedName>
        <fullName evidence="4">Methyltransferase type 11 domain-containing protein</fullName>
    </recommendedName>
</protein>
<evidence type="ECO:0000313" key="6">
    <source>
        <dbReference type="Proteomes" id="UP000226192"/>
    </source>
</evidence>
<dbReference type="SUPFAM" id="SSF53335">
    <property type="entry name" value="S-adenosyl-L-methionine-dependent methyltransferases"/>
    <property type="match status" value="1"/>
</dbReference>
<name>A0A2C5XY09_9HYPO</name>
<dbReference type="InterPro" id="IPR029063">
    <property type="entry name" value="SAM-dependent_MTases_sf"/>
</dbReference>
<dbReference type="STRING" id="1399860.A0A2C5XY09"/>
<comment type="similarity">
    <text evidence="1">Belongs to the methyltransferase superfamily.</text>
</comment>
<dbReference type="InterPro" id="IPR051052">
    <property type="entry name" value="Diverse_substrate_MTase"/>
</dbReference>
<keyword evidence="2" id="KW-0489">Methyltransferase</keyword>
<evidence type="ECO:0000256" key="1">
    <source>
        <dbReference type="ARBA" id="ARBA00008361"/>
    </source>
</evidence>
<evidence type="ECO:0000259" key="4">
    <source>
        <dbReference type="Pfam" id="PF08241"/>
    </source>
</evidence>
<accession>A0A2C5XY09</accession>
<dbReference type="Gene3D" id="3.40.50.150">
    <property type="entry name" value="Vaccinia Virus protein VP39"/>
    <property type="match status" value="1"/>
</dbReference>
<dbReference type="AlphaFoldDB" id="A0A2C5XY09"/>
<dbReference type="GO" id="GO:0032259">
    <property type="term" value="P:methylation"/>
    <property type="evidence" value="ECO:0007669"/>
    <property type="project" value="UniProtKB-KW"/>
</dbReference>
<dbReference type="OrthoDB" id="10027013at2759"/>
<evidence type="ECO:0000256" key="2">
    <source>
        <dbReference type="ARBA" id="ARBA00022603"/>
    </source>
</evidence>
<feature type="domain" description="Methyltransferase type 11" evidence="4">
    <location>
        <begin position="42"/>
        <end position="134"/>
    </location>
</feature>
<dbReference type="GO" id="GO:0008757">
    <property type="term" value="F:S-adenosylmethionine-dependent methyltransferase activity"/>
    <property type="evidence" value="ECO:0007669"/>
    <property type="project" value="InterPro"/>
</dbReference>
<keyword evidence="6" id="KW-1185">Reference proteome</keyword>
<dbReference type="Proteomes" id="UP000226192">
    <property type="component" value="Unassembled WGS sequence"/>
</dbReference>
<evidence type="ECO:0000313" key="5">
    <source>
        <dbReference type="EMBL" id="PHH60000.1"/>
    </source>
</evidence>
<proteinExistence type="inferred from homology"/>
<dbReference type="PANTHER" id="PTHR44942">
    <property type="entry name" value="METHYLTRANSF_11 DOMAIN-CONTAINING PROTEIN"/>
    <property type="match status" value="1"/>
</dbReference>
<dbReference type="EMBL" id="NJET01000168">
    <property type="protein sequence ID" value="PHH60000.1"/>
    <property type="molecule type" value="Genomic_DNA"/>
</dbReference>
<gene>
    <name evidence="5" type="ORF">CDD81_2204</name>
</gene>
<dbReference type="PANTHER" id="PTHR44942:SF4">
    <property type="entry name" value="METHYLTRANSFERASE TYPE 11 DOMAIN-CONTAINING PROTEIN"/>
    <property type="match status" value="1"/>
</dbReference>
<keyword evidence="3" id="KW-0808">Transferase</keyword>
<sequence>MSIFGRPTFSAADYAAARPTYPASLYNKIVQFHGHAPRRNLLDLGCGHGLVSRAMSAYFDSVVGLDVAANMVEQASSMTHNSKISYSQGHAEDLSWLADGSIDMVVSGQAAHWFDFNKAWPELARVTPSGASLAFWGYRDPILIGHPRASFLLDYFLYGHDDVVAPGLEGMGAYWEQPGRDRVRRLMRDQEPPAGDWQDVQRIEHDIKLTAEQGTGGETIDSAWLRRRMRLGELEAYLRTQSAYRGWKDAHTDIKSKAEGAEPGDVIDVLMSRIVDSEGEWKALGQGWTEAEVSVVWGSYILIARRR</sequence>
<reference evidence="5 6" key="1">
    <citation type="submission" date="2017-06" db="EMBL/GenBank/DDBJ databases">
        <title>Ant-infecting Ophiocordyceps genomes reveal a high diversity of potential behavioral manipulation genes and a possible major role for enterotoxins.</title>
        <authorList>
            <person name="De Bekker C."/>
            <person name="Evans H.C."/>
            <person name="Brachmann A."/>
            <person name="Hughes D.P."/>
        </authorList>
    </citation>
    <scope>NUCLEOTIDE SEQUENCE [LARGE SCALE GENOMIC DNA]</scope>
    <source>
        <strain evidence="5 6">Map64</strain>
    </source>
</reference>
<organism evidence="5 6">
    <name type="scientific">Ophiocordyceps australis</name>
    <dbReference type="NCBI Taxonomy" id="1399860"/>
    <lineage>
        <taxon>Eukaryota</taxon>
        <taxon>Fungi</taxon>
        <taxon>Dikarya</taxon>
        <taxon>Ascomycota</taxon>
        <taxon>Pezizomycotina</taxon>
        <taxon>Sordariomycetes</taxon>
        <taxon>Hypocreomycetidae</taxon>
        <taxon>Hypocreales</taxon>
        <taxon>Ophiocordycipitaceae</taxon>
        <taxon>Ophiocordyceps</taxon>
    </lineage>
</organism>
<dbReference type="CDD" id="cd02440">
    <property type="entry name" value="AdoMet_MTases"/>
    <property type="match status" value="1"/>
</dbReference>
<evidence type="ECO:0000256" key="3">
    <source>
        <dbReference type="ARBA" id="ARBA00022679"/>
    </source>
</evidence>
<dbReference type="Pfam" id="PF08241">
    <property type="entry name" value="Methyltransf_11"/>
    <property type="match status" value="1"/>
</dbReference>